<dbReference type="RefSeq" id="WP_211348040.1">
    <property type="nucleotide sequence ID" value="NZ_RJKM01000001.1"/>
</dbReference>
<dbReference type="PANTHER" id="PTHR37017:SF11">
    <property type="entry name" value="ESTERASE_LIPASE_THIOESTERASE DOMAIN-CONTAINING PROTEIN"/>
    <property type="match status" value="1"/>
</dbReference>
<gene>
    <name evidence="3" type="ORF">EDD40_0177</name>
</gene>
<dbReference type="InterPro" id="IPR052897">
    <property type="entry name" value="Sec-Metab_Biosynth_Hydrolase"/>
</dbReference>
<dbReference type="Gene3D" id="3.40.50.1820">
    <property type="entry name" value="alpha/beta hydrolase"/>
    <property type="match status" value="1"/>
</dbReference>
<organism evidence="3 4">
    <name type="scientific">Saccharothrix texasensis</name>
    <dbReference type="NCBI Taxonomy" id="103734"/>
    <lineage>
        <taxon>Bacteria</taxon>
        <taxon>Bacillati</taxon>
        <taxon>Actinomycetota</taxon>
        <taxon>Actinomycetes</taxon>
        <taxon>Pseudonocardiales</taxon>
        <taxon>Pseudonocardiaceae</taxon>
        <taxon>Saccharothrix</taxon>
    </lineage>
</organism>
<name>A0A3N1GXH5_9PSEU</name>
<dbReference type="Proteomes" id="UP000268727">
    <property type="component" value="Unassembled WGS sequence"/>
</dbReference>
<keyword evidence="4" id="KW-1185">Reference proteome</keyword>
<comment type="caution">
    <text evidence="3">The sequence shown here is derived from an EMBL/GenBank/DDBJ whole genome shotgun (WGS) entry which is preliminary data.</text>
</comment>
<sequence>MHTLTHRVTARVTALLAVLVAVVVAGLGASTAVAAHPTAGKKPTIVLVHGAFADGSSWTPVIERLQRQGFTAVAVANPLRGVRADADALDARLAGIDGPVVLVGHSYGGAVITNVKARAPKVKALVYVAAFAPAEGEAAAQLAAKYPGSTLGETLAPVPLPDGSQDLYIKPSLFRQQFAADVPARETAVMASTQRPVRDAALGEASGAPSWTSIPSWFLLAGADKNIPPQAQEFMADRAGSRATVTVEGASHAVAVSRPDAVVKLIARAAG</sequence>
<protein>
    <submittedName>
        <fullName evidence="3">Pimeloyl-ACP methyl ester carboxylesterase</fullName>
    </submittedName>
</protein>
<dbReference type="EMBL" id="RJKM01000001">
    <property type="protein sequence ID" value="ROP34964.1"/>
    <property type="molecule type" value="Genomic_DNA"/>
</dbReference>
<keyword evidence="1" id="KW-0732">Signal</keyword>
<dbReference type="GO" id="GO:0003824">
    <property type="term" value="F:catalytic activity"/>
    <property type="evidence" value="ECO:0007669"/>
    <property type="project" value="UniProtKB-ARBA"/>
</dbReference>
<evidence type="ECO:0000256" key="1">
    <source>
        <dbReference type="SAM" id="SignalP"/>
    </source>
</evidence>
<dbReference type="InterPro" id="IPR000073">
    <property type="entry name" value="AB_hydrolase_1"/>
</dbReference>
<proteinExistence type="predicted"/>
<feature type="domain" description="AB hydrolase-1" evidence="2">
    <location>
        <begin position="45"/>
        <end position="264"/>
    </location>
</feature>
<dbReference type="SUPFAM" id="SSF53474">
    <property type="entry name" value="alpha/beta-Hydrolases"/>
    <property type="match status" value="1"/>
</dbReference>
<dbReference type="Pfam" id="PF12697">
    <property type="entry name" value="Abhydrolase_6"/>
    <property type="match status" value="1"/>
</dbReference>
<evidence type="ECO:0000313" key="4">
    <source>
        <dbReference type="Proteomes" id="UP000268727"/>
    </source>
</evidence>
<feature type="chain" id="PRO_5018210524" evidence="1">
    <location>
        <begin position="35"/>
        <end position="271"/>
    </location>
</feature>
<dbReference type="PANTHER" id="PTHR37017">
    <property type="entry name" value="AB HYDROLASE-1 DOMAIN-CONTAINING PROTEIN-RELATED"/>
    <property type="match status" value="1"/>
</dbReference>
<reference evidence="3 4" key="1">
    <citation type="submission" date="2018-11" db="EMBL/GenBank/DDBJ databases">
        <title>Sequencing the genomes of 1000 actinobacteria strains.</title>
        <authorList>
            <person name="Klenk H.-P."/>
        </authorList>
    </citation>
    <scope>NUCLEOTIDE SEQUENCE [LARGE SCALE GENOMIC DNA]</scope>
    <source>
        <strain evidence="3 4">DSM 44231</strain>
    </source>
</reference>
<dbReference type="InterPro" id="IPR029058">
    <property type="entry name" value="AB_hydrolase_fold"/>
</dbReference>
<evidence type="ECO:0000259" key="2">
    <source>
        <dbReference type="Pfam" id="PF12697"/>
    </source>
</evidence>
<feature type="signal peptide" evidence="1">
    <location>
        <begin position="1"/>
        <end position="34"/>
    </location>
</feature>
<dbReference type="AlphaFoldDB" id="A0A3N1GXH5"/>
<evidence type="ECO:0000313" key="3">
    <source>
        <dbReference type="EMBL" id="ROP34964.1"/>
    </source>
</evidence>
<accession>A0A3N1GXH5</accession>